<name>A0AAP5IE37_9CYAN</name>
<dbReference type="EMBL" id="JAALHA020000025">
    <property type="protein sequence ID" value="MDR9899542.1"/>
    <property type="molecule type" value="Genomic_DNA"/>
</dbReference>
<keyword evidence="2" id="KW-1185">Reference proteome</keyword>
<proteinExistence type="predicted"/>
<sequence length="48" mass="5696">MILARLDPKLQMYGIGFRIFHKCDRALREALRDRHMSGVLPYKFLNFG</sequence>
<dbReference type="Proteomes" id="UP000667802">
    <property type="component" value="Unassembled WGS sequence"/>
</dbReference>
<gene>
    <name evidence="1" type="ORF">G7B40_034035</name>
</gene>
<organism evidence="1 2">
    <name type="scientific">Aetokthonos hydrillicola Thurmond2011</name>
    <dbReference type="NCBI Taxonomy" id="2712845"/>
    <lineage>
        <taxon>Bacteria</taxon>
        <taxon>Bacillati</taxon>
        <taxon>Cyanobacteriota</taxon>
        <taxon>Cyanophyceae</taxon>
        <taxon>Nostocales</taxon>
        <taxon>Hapalosiphonaceae</taxon>
        <taxon>Aetokthonos</taxon>
    </lineage>
</organism>
<reference evidence="2" key="1">
    <citation type="journal article" date="2021" name="Science">
        <title>Hunting the eagle killer: A cyanobacterial neurotoxin causes vacuolar myelinopathy.</title>
        <authorList>
            <person name="Breinlinger S."/>
            <person name="Phillips T.J."/>
            <person name="Haram B.N."/>
            <person name="Mares J."/>
            <person name="Martinez Yerena J.A."/>
            <person name="Hrouzek P."/>
            <person name="Sobotka R."/>
            <person name="Henderson W.M."/>
            <person name="Schmieder P."/>
            <person name="Williams S.M."/>
            <person name="Lauderdale J.D."/>
            <person name="Wilde H.D."/>
            <person name="Gerrin W."/>
            <person name="Kust A."/>
            <person name="Washington J.W."/>
            <person name="Wagner C."/>
            <person name="Geier B."/>
            <person name="Liebeke M."/>
            <person name="Enke H."/>
            <person name="Niedermeyer T.H.J."/>
            <person name="Wilde S.B."/>
        </authorList>
    </citation>
    <scope>NUCLEOTIDE SEQUENCE [LARGE SCALE GENOMIC DNA]</scope>
    <source>
        <strain evidence="2">Thurmond2011</strain>
    </source>
</reference>
<evidence type="ECO:0000313" key="1">
    <source>
        <dbReference type="EMBL" id="MDR9899542.1"/>
    </source>
</evidence>
<protein>
    <submittedName>
        <fullName evidence="1">Uncharacterized protein</fullName>
    </submittedName>
</protein>
<dbReference type="AlphaFoldDB" id="A0AAP5IE37"/>
<evidence type="ECO:0000313" key="2">
    <source>
        <dbReference type="Proteomes" id="UP000667802"/>
    </source>
</evidence>
<dbReference type="RefSeq" id="WP_208350277.1">
    <property type="nucleotide sequence ID" value="NZ_JAALHA020000025.1"/>
</dbReference>
<accession>A0AAP5IE37</accession>
<comment type="caution">
    <text evidence="1">The sequence shown here is derived from an EMBL/GenBank/DDBJ whole genome shotgun (WGS) entry which is preliminary data.</text>
</comment>